<dbReference type="Pfam" id="PF14604">
    <property type="entry name" value="SH3_9"/>
    <property type="match status" value="1"/>
</dbReference>
<feature type="region of interest" description="Disordered" evidence="5">
    <location>
        <begin position="36"/>
        <end position="65"/>
    </location>
</feature>
<evidence type="ECO:0000259" key="6">
    <source>
        <dbReference type="PROSITE" id="PS50002"/>
    </source>
</evidence>
<evidence type="ECO:0000256" key="5">
    <source>
        <dbReference type="SAM" id="MobiDB-lite"/>
    </source>
</evidence>
<gene>
    <name evidence="7" type="ORF">mPipKuh1_012249</name>
</gene>
<dbReference type="InterPro" id="IPR035629">
    <property type="entry name" value="Nebulin_SH3"/>
</dbReference>
<dbReference type="Proteomes" id="UP000558488">
    <property type="component" value="Unassembled WGS sequence"/>
</dbReference>
<dbReference type="InterPro" id="IPR013998">
    <property type="entry name" value="Nebulin-like"/>
</dbReference>
<dbReference type="PROSITE" id="PS50002">
    <property type="entry name" value="SH3"/>
    <property type="match status" value="1"/>
</dbReference>
<evidence type="ECO:0000256" key="3">
    <source>
        <dbReference type="ARBA" id="ARBA00023203"/>
    </source>
</evidence>
<keyword evidence="1 4" id="KW-0728">SH3 domain</keyword>
<protein>
    <submittedName>
        <fullName evidence="7">Nebulin</fullName>
    </submittedName>
</protein>
<evidence type="ECO:0000256" key="1">
    <source>
        <dbReference type="ARBA" id="ARBA00022443"/>
    </source>
</evidence>
<dbReference type="InterPro" id="IPR000900">
    <property type="entry name" value="Nebulin_repeat"/>
</dbReference>
<feature type="domain" description="SH3" evidence="6">
    <location>
        <begin position="6608"/>
        <end position="6667"/>
    </location>
</feature>
<organism evidence="7 8">
    <name type="scientific">Pipistrellus kuhlii</name>
    <name type="common">Kuhl's pipistrelle</name>
    <dbReference type="NCBI Taxonomy" id="59472"/>
    <lineage>
        <taxon>Eukaryota</taxon>
        <taxon>Metazoa</taxon>
        <taxon>Chordata</taxon>
        <taxon>Craniata</taxon>
        <taxon>Vertebrata</taxon>
        <taxon>Euteleostomi</taxon>
        <taxon>Mammalia</taxon>
        <taxon>Eutheria</taxon>
        <taxon>Laurasiatheria</taxon>
        <taxon>Chiroptera</taxon>
        <taxon>Yangochiroptera</taxon>
        <taxon>Vespertilionidae</taxon>
        <taxon>Pipistrellus</taxon>
    </lineage>
</organism>
<dbReference type="GO" id="GO:0071691">
    <property type="term" value="P:cardiac muscle thin filament assembly"/>
    <property type="evidence" value="ECO:0007669"/>
    <property type="project" value="TreeGrafter"/>
</dbReference>
<evidence type="ECO:0000256" key="4">
    <source>
        <dbReference type="PROSITE-ProRule" id="PRU00192"/>
    </source>
</evidence>
<dbReference type="PRINTS" id="PR00510">
    <property type="entry name" value="NEBULIN"/>
</dbReference>
<dbReference type="SMART" id="SM00227">
    <property type="entry name" value="NEBU"/>
    <property type="match status" value="181"/>
</dbReference>
<dbReference type="CDD" id="cd11933">
    <property type="entry name" value="SH3_Nebulin_C"/>
    <property type="match status" value="1"/>
</dbReference>
<dbReference type="PROSITE" id="PS51216">
    <property type="entry name" value="NEBULIN"/>
    <property type="match status" value="131"/>
</dbReference>
<dbReference type="PANTHER" id="PTHR11039">
    <property type="entry name" value="NEBULIN"/>
    <property type="match status" value="1"/>
</dbReference>
<comment type="caution">
    <text evidence="7">The sequence shown here is derived from an EMBL/GenBank/DDBJ whole genome shotgun (WGS) entry which is preliminary data.</text>
</comment>
<reference evidence="7 8" key="1">
    <citation type="journal article" date="2020" name="Nature">
        <title>Six reference-quality genomes reveal evolution of bat adaptations.</title>
        <authorList>
            <person name="Jebb D."/>
            <person name="Huang Z."/>
            <person name="Pippel M."/>
            <person name="Hughes G.M."/>
            <person name="Lavrichenko K."/>
            <person name="Devanna P."/>
            <person name="Winkler S."/>
            <person name="Jermiin L.S."/>
            <person name="Skirmuntt E.C."/>
            <person name="Katzourakis A."/>
            <person name="Burkitt-Gray L."/>
            <person name="Ray D.A."/>
            <person name="Sullivan K.A.M."/>
            <person name="Roscito J.G."/>
            <person name="Kirilenko B.M."/>
            <person name="Davalos L.M."/>
            <person name="Corthals A.P."/>
            <person name="Power M.L."/>
            <person name="Jones G."/>
            <person name="Ransome R.D."/>
            <person name="Dechmann D.K.N."/>
            <person name="Locatelli A.G."/>
            <person name="Puechmaille S.J."/>
            <person name="Fedrigo O."/>
            <person name="Jarvis E.D."/>
            <person name="Hiller M."/>
            <person name="Vernes S.C."/>
            <person name="Myers E.W."/>
            <person name="Teeling E.C."/>
        </authorList>
    </citation>
    <scope>NUCLEOTIDE SEQUENCE [LARGE SCALE GENOMIC DNA]</scope>
    <source>
        <strain evidence="7">MPipKuh1</strain>
        <tissue evidence="7">Flight muscle</tissue>
    </source>
</reference>
<feature type="region of interest" description="Disordered" evidence="5">
    <location>
        <begin position="6582"/>
        <end position="6604"/>
    </location>
</feature>
<dbReference type="GO" id="GO:0030018">
    <property type="term" value="C:Z disc"/>
    <property type="evidence" value="ECO:0007669"/>
    <property type="project" value="InterPro"/>
</dbReference>
<feature type="compositionally biased region" description="Basic and acidic residues" evidence="5">
    <location>
        <begin position="6547"/>
        <end position="6556"/>
    </location>
</feature>
<dbReference type="Pfam" id="PF00880">
    <property type="entry name" value="Nebulin"/>
    <property type="match status" value="105"/>
</dbReference>
<evidence type="ECO:0000313" key="8">
    <source>
        <dbReference type="Proteomes" id="UP000558488"/>
    </source>
</evidence>
<dbReference type="GO" id="GO:0051015">
    <property type="term" value="F:actin filament binding"/>
    <property type="evidence" value="ECO:0007669"/>
    <property type="project" value="InterPro"/>
</dbReference>
<evidence type="ECO:0000313" key="7">
    <source>
        <dbReference type="EMBL" id="KAF6353717.1"/>
    </source>
</evidence>
<dbReference type="FunFam" id="2.30.30.40:FF:000007">
    <property type="entry name" value="nebulin isoform X1"/>
    <property type="match status" value="1"/>
</dbReference>
<dbReference type="InterPro" id="IPR055297">
    <property type="entry name" value="NEBU/NEBL"/>
</dbReference>
<feature type="compositionally biased region" description="Low complexity" evidence="5">
    <location>
        <begin position="6586"/>
        <end position="6601"/>
    </location>
</feature>
<dbReference type="SMART" id="SM00326">
    <property type="entry name" value="SH3"/>
    <property type="match status" value="1"/>
</dbReference>
<proteinExistence type="predicted"/>
<dbReference type="SUPFAM" id="SSF50044">
    <property type="entry name" value="SH3-domain"/>
    <property type="match status" value="1"/>
</dbReference>
<keyword evidence="8" id="KW-1185">Reference proteome</keyword>
<sequence length="6667" mass="772601">MADEEEYEEVVEYYTEETVYEEVPGETITEIYETTTTKTISDYEQSQPSKPGLALPEPGKPAERKKVIRKKVDSSKFMTPYIAHSRKMQDLFSINKYKENYEKGKGQPSTITTDTPEHRRIKKVQDQLSEVKYRMDGDIAKTICHVDEKARDIEHAKKVSQQVSKVLYKQNWEDNKDKYLLPPDAPELVHAIKNTALFSKKLYTEEWDADKSLFYPYNDSPELRRVAQAQKALSDISYKKGHIEQQTHFTSLADPPDIIFAKKVNDQASKLKYKQDYENKVKGKWSETPCFEIAAARTNAENFSTRKYHEKFENMKDQIYFMQTETPEYKMNKQAGVAASKVKYKENYEKDKGKADYNVLPASENPLLRQMMAAGNTLSDKRYKENYEKTKARSINYCETPKFQLDSVLKKFSSDTQYRDSYLKNILGHYVGSYEDPYYAHCMKVTAQNSDKNYRADYEEDRGKGFFPQTITQEYETMKKLDQCKDHTYRVHPDKTKFTQVTDSPVQLQAQINAKQLSDLNYKAKHESEKFKCHIPPDTPAFIQHRVNAYNLSDNVYKHDWEKTKAKKFDIKVDAIPLLAAKANSKNASEVMYKKDYEKNRGKMIGALSINDDPKMLHSLKTGKMQSDRLYKENYEKTKAKSMNYCETPKYQLDTLLKSFSETKYKDKYVQNILGHYIGSFEDPYETHCMKVSAQNSEKNYKAEYEEDRGKCYFPQTITQEYEAIKKLDQCKDHAYKLHPDKTKFTAVTDTPVLLQAQLNTKQLSDLNYKAKHEGEKFKCHVPADAPQFIQHRVNAYNLSDNVYKHDWEKTKAKKFDIKVDAIPLLAAKANSKNASEVMYKKDYEKNRGKMIGALSINDDPKMLHSLKTAKMQSDREYHKDYEKSKTIYTAPLDMLQVTQAKKAQAIASDMDYRNVPHSYSYPPDSINLDLAKKAYALQSDVEYKADYNSWMKGCGWVPYGSLEVEKAKRASDILNEKKYRQHPDTLKFTSIEDAPITVQSKINQAQRSDIVYKAKGEETLHKYSLPADLPQFIQAKVNAYNISENMYKADLKDMSKKGYDLRTDAIPIKAAKAARQAASDVQYKKDYEKAKGKMVGFQSLQDDPKLVHYMNVAKIQSDRIYKNDYEKTKTKFNIPHDMFNVVAAKKAQDIVSNTNYKHPLHHYTYLPDAMDLELSKNMMQIQSNNVYKEDYNTWMKGIGWIPIGSLDVEKVKKAGDALSEKKYRQHPDTLKFTSIVDSPVMVQAKQNTQQVSDILYKAKGEDVKHKYTMSADLPQFLQAKCNAYNISDVCYKRDWHDLIAKGNNVLGDAIPITAAKASRNIASDYKYKEAYEKAKGKHVGFRSLQDDPKLVHYMNVAKLQSDREYRKNYENTKTSYHTPGDMVSITAAKMAQDVVTNVNYKQPIHHYTYLPDAMSVQHTRNANQIQSDNVYKDDYNTFFKGIGWIPIGSLEVEKAKKAGEALNERKYRQHPDTIKFTSVPDSMGMVLAQHNTKQLSDLNYKVEGEKLKHKYTIDPELPQFIQAKVNALNMSDAYYKADWKKTLAKGYDLRTDAIPIVAAKSSRNIASDFKYKEAHEKAKGKQIGFRSLQDDPKLVHYMNVAKMQSDREYRKGYEASKTRYHTPLDMFSVTAAKKSQEVATNTNYRQPYHNYTLLPDAMNVEHSKNAMQIQSDNLYKSDFTNWMKGIGWVPIDSLEVEKAKKAGEILSEKKYRQHPEKLKFTYSMDTMEQELNKNNKLTMDKRRYIEKWNKDKTTIHVMPDTPDILLSKMNQITMSDKLYKAGWEEEKKKGYDLRPDAISIKAAKASRDIASDFKYKQAYEQGKGKHIGFRSLEDDPKLVHFMQVAKMQSDREYRKGYEKSKTSFHTPVDMFSVVAAKKSQEVATNANYRNVIHTYNLLPDAMSFELAKNMMQIQSNNQYKADFDDFVKGVGWLPLGSLEAEKNKKAMEIISEKKYRQHPDTLKYSTLMDSMNMVLAQNNAKIMNEHLYKQAWEADKTKVHIMPDIPQIVLAKANAVNMSDKLYKLSMEESKKKGYDLRTDAISIKAAKASRDIASDYKYKYNYEKERGKMVGFRSLEDDPKLVHSMQVAKMQSDREYKKNYEKTKTSYHTPPNMLSVMAAKDAQANITNTNYKHLIHKYILLPDAMHIQLSKNMNHIQSDNEYKQDYNEWYKGLGWSPAGSLEVEKAKKATEYASDQKYRQHPSTFQFKKLTDSMDMVLAKQNALTMNKHLYTVDWNKDKTKIHLMPDTPDILQAKQNQAIYSQKLYKLGWEEALKKGYDLPVDAISVQLAKSSRDIASDFKYKQGYRKQLGHHIGFRSLQDDPKLVLSMNVAKMQSDREYKKDFEKWKTKYTSPVDMLGVVLAKKCQALVSDVDYKNYLHQWTCLPDQNDVIQAKKVYEIQSENLYKSDLEWLRGIGWSPLGSLEAEKNKRASEIISEKKYRQPADKNKFTSIPDAMDIVLAKANAKNRSDRLYREAWDKDKTQVHIMPDTPDIILAKANLINTSDKLYRMGYEELKKKGYDLPLDAISVKAAKASREIASEYKYKEGFRKQLGHHIGARDIKDDPKMMWSMHVAKIQSDREYKKDFEKSKTRFSSPVDMLGVVLAKKCQTLVSDVDYKNYLHQWTCLPDQNDVIHARQAYDIQSDNLYKADLQWLKGIGWLPSGSLEDEKNKRAMQILSEHVYRQHPDKFKFTSLMDSMPMVLAKNNAITMNHRLYTEAWDKDKTSIHIMPDTPEVLLAKQNKINYSEKLYKLGLEEAKKKGYDMRLDAIPIRAAKASRDIASEFKYKEGYRKQLGHHIGARNIKDDPKMMWSMHVAKIQSDREYKKDFEKWKTKYSSPVDMLGVVLAKKCQTLVSDVDYKNYLHQWTCLPDQNDVIHARQAYEIQSDNMYKSDLQWMRGIGWVPIGSLDVEKCKRATEILSDKIYRQHPDQFRFTSVTDSLEQVLAKNNAITMNKRLYTEAWDKDKTQIHIMPDTPEITLARMNKINYSETLYKLANEEAKKKGYDLRSDAIPIVAAKASRDIVSDYKYKDGYRKQLGHHIGARDIKDDPKMMWSMHVAKIQSDREYKKDFEKSKTRFSSPVDMLGVVLAKKCQTLVSDVDYKNYLHQWTCLPDQNDVIHARQAYEIQSDNMYKSDLQWMRGIGWVPIGSLDVVKCKRAAEILSDNLYRQPPDKQKFTSVTDSLEQVLAKNNAITMNKRLYTEAWDKDKTQIHIMPDTPEIMLARQNKINYSESLYRQAMEEAKKEGYDLRSDAISIVAAKASRDIASDYKYKEAYRKQLGHHIGARAIHDDPKMMWSLHIAKVLSSREYKKEFEKYKTRYSSPVDMLGIVLAKKCQTLVSDVDYKHLLHEWTCLPDQNDVIHARKAYDLQSDNLYKADLEWMKGIGWVPIGSLEVVKAKRATEILSDNIYRQRPDTLKFTSITDTPEQVLAKSNAINMNKRLYTEAWDNDKKTIHVMPDTPEIMLAKLNRINYSDKLYKLALEESRKEGYDLRVDAIPIQAAKASRDIASEYKYKEGYRKQLGHHIGARNIKDDPKMMWSMHVAKIQSDREYKKDFEKSKTRFSSPVDMLGVVLAKKCQILVSDIDYKHPLHEWTCLPDQNDVIQARKAYDLQSDAIYKADLEWLRGIGWVPIGSVEVEKVKRAGEILSDRKYRLPADKLKFTCITDTPEIVLAKSNALTMSKHLYTEAWDADKTSIHVMPDTPEILLAKSNSVNISQKLYTKGWDESKMKDYDLRADAISIKSAKASRDIASDYKYKEAYEKQKGHHIGAQSIEDDPKIMCAINAGKIQSEREYKKDFEKFKTKFSSPVDMLGILLAKKCQTLVSDIDYRNILHHWTCLPDQNDIIQAKRAYELQSDVIYKADLEWLRGIGWMPDGSPEVLRVKNAQEILRDSVYRTPVVNLKYTSIVDTPEVVLAKSNAENISIPKYREVWDKDKTSIHIMPDTPEINLARANALNVSNKIYREGWDEMKMSCDVRLDAIPIQSAKASREIASDYKYKLDHEKQKGHYVGTLTAKDDNRIRWALIAGKLQNEREYRLSWAKWKTKFQSPVDMLSILHSKNCQTLVSDIDYRQRLHQWTCLPDQNDVIQAKKAYELQSDAIYKADLEWLRGIGWMPNDSVSVNHAKYAGDIFSENKYRTKIESLNFTPVDDRVDYVTAKQSGEILNDIKYRKDWNDTKSKYTLTETPLLHTAQEAARILDQYLYKEGWEKQKATGYILPPDAVPFVHAHHSSDVQSELKYKAEHVKQKGHYVGVPTMRDDPHLVWFEHAGQIQNDRLYKEDYHKTKAKINIPADTVSVLAAKQGQTLISDIDYRNYLHQWTCLPDQNDVIQAKKAYELQSDNVYKADLEWLRGIGWIPLDSVEHVRVTNNQEMVNQVKYKKAALDNYPNFTSVEDTPEIVLAKFNSVNQSDIKYKETFNKLIKGKYIFSPETPYITHSKDMGKLYSTILYKGAWEGTKAYGYTLDERYIPIVGAKHADYVNSELKYKETFEKQKGHYLAGKEISEFPSVVHCLDFQKMRSALNYRKHYEDTKANVHIPNDMMNHVLAKKCQYILSDLEYRHYFHQWTSLPEEPSVVLARNAQEILSDNVYKDDLNWLKGIGCYVWDTPQILQAKKSYDLQSQIQYSAASKDNLQNYSLVTDTPVYVTAVQSGINASEVRYKENYHQTKDKYTTILETVDYDRTKNLKDLYSNNLYKEAWEKVKATSYILPSTAMSLTHAKNQKDLSSNIKYREEYEKFKALYTLPRSVDDDPNTARCLRVGKYNIDRLYKSVYEKNKMKINIVPDMVELVTAKDTQKKVSEIDYRLHLHEWICHPDLQVNSHVRKVTDQISDIVYKDDLNWLKGIGCYVWDTPEILHAKHAYDLRNDIKYQAHVKKTRNDYNLVMDTPVYVQAVQSRKQISDAVYHYDYVHSVRGKVAPTTKTVDLDRALHAYKLQSENLYRDAGKRSLATGYRLPVDTPHFKHSKDTQYMSSYFKYKEVYEHLKANGYTLGPNDVPFVNVRRVNNVTSERLYRQLYHKLKDKIHTTPDTPELRQVKKTQEAVSELIYKSDFFKMQGHMISLPYTPQVLHCRYVGDITSDIKYKEDLQVLKGIGCFLMDTPDMVRSRHLRKLWSNYLYTDNARKMRDKYKVVLDTPEYRTVQELKTHLSELVYRAKGKKQKSIFTSIPDTPDLLRAKQGQKLQSQYLYVELATKERPHHHAGNQTTALKHAKDVKDLVSENKYKTQYEKMKDKYTPIPDTPVLIRAKKAYWNASDLRYKETFEKTKGKYHTVKDALDIVYHRRVTDDISKVKYKENYMSQLGIWRSIPDSPEQFHHRAVADAVSDVKYKEDLTWLKGIGCYAYDTPDFTLAGQNKTLYSKYKYKEIFERTKSHFKYENDCPINRHFKYATQLANEKKYRADYEQRKDKYHLVVDEPRHLLAKIAGDQISQIKYRKKYEKTKDKFTSIVDTPEHLRTTKVNKQISDILYKLEYNKAKPRGYTTIHDTPMLLHVRKVKDEVSDLKYKEVYQRNKSNCTIKPDAVHIKAAKDAYKVNTNLDYKKLYEANKAHWRWIPDRPDFLQAAKSSLQQSDFEYKLDREFLKGCKLSVTDDKDMVLALRNSLIESDLKYKEKHVKERGSCHAVPDTPQILLAKAVSNLVSENKYKDYVKKHLAQGSYTTLPETPNTIRVKEVTKHVSDTNYKKKFVKEKGKSNYSIMLEPPDVKHAMEVAKKQSDVAYRKDAKENLHYTTVADRPDIKKATQAAKQASEVEYRAKHRKEGSHGLSMLGRPDIEMAKKAAKLSSQVKYRENFDKEKGKTPKYNPKDSQLYKVMKDANNLASEVKYKADLKKLHKPVTDMKESLIMNHVLNTSQLASSYQYKKKYEKSKGHYHTIPDNLEQLHLKEATELQSIVKYKEKYEKERGKPMLDFETPTYITAKESQQMQSGKEYRKEYDESIKGRNLTGLEVTPASLHAKYATKIISEKEYRRDLEESIRGKGLHEMEDTPDMLRAKNATQILNEKEYKRDLELGVKGKGLNAMANETPDFMRAKNATDIASQIKYKHSAEMEKANFTSVVDTPEIIHAQQVKNLSSQKKYKEDAEKSMSSYETVLDTPEMQRVRENQKNFSLLQYQCDLKNSKGKITVVQDTPEILRVKENQKNFSSVLYKEDLLPGTAIGKTPEMMRVKQTQDHISSVKYKEAIGQGTPIPDLPEVKRVKETQKHISSVMYKENLGTGIPTSVTPEIERVKRNQENFSSVLYKENLGTGTPTPITPEMERVKRNQENVSSVLYKESMGKGTPLPVTPEMERVKHNQENISTVLYKENMGKATPTPVTPEMQRVKRNQENISSVLYKDNLGKATPTPFTPEMERVKRNQENFSSVLYKENMRKATPTPVTPEMERAKRNQENISSVLYSDSFRKQIQGKAAYVLDTPEMRRVRETQRHISTVKYHEDFEKHKGCFTPVVTDPITERVKKNTQDFSDINYRGIQRKVVQMEQKRNDQDQETITGLRVWRTNPGSVFDYDPAEDNIQSRSLHMINAQAQRRSREQSRSASALSISGGEEKSEHSEGAHLSTYSNGGIFFSATSTAYKHAKTTELPQQRSSSVATQQTTVSSIPSHPSTAGKIFRAMYDYMAADADEVSFKDGDAIVNVQAIDEGWMYGTVQRTGRTGMLPANYVEAI</sequence>
<dbReference type="InterPro" id="IPR036028">
    <property type="entry name" value="SH3-like_dom_sf"/>
</dbReference>
<keyword evidence="3" id="KW-0009">Actin-binding</keyword>
<name>A0A7J7XVK2_PIPKU</name>
<dbReference type="Gene3D" id="2.30.30.40">
    <property type="entry name" value="SH3 Domains"/>
    <property type="match status" value="1"/>
</dbReference>
<accession>A0A7J7XVK2</accession>
<feature type="region of interest" description="Disordered" evidence="5">
    <location>
        <begin position="6526"/>
        <end position="6558"/>
    </location>
</feature>
<keyword evidence="2" id="KW-0677">Repeat</keyword>
<dbReference type="PANTHER" id="PTHR11039:SF37">
    <property type="entry name" value="NEBULIN"/>
    <property type="match status" value="1"/>
</dbReference>
<feature type="compositionally biased region" description="Low complexity" evidence="5">
    <location>
        <begin position="6537"/>
        <end position="6546"/>
    </location>
</feature>
<evidence type="ECO:0000256" key="2">
    <source>
        <dbReference type="ARBA" id="ARBA00022737"/>
    </source>
</evidence>
<dbReference type="EMBL" id="JACAGB010000007">
    <property type="protein sequence ID" value="KAF6353717.1"/>
    <property type="molecule type" value="Genomic_DNA"/>
</dbReference>
<dbReference type="InterPro" id="IPR001452">
    <property type="entry name" value="SH3_domain"/>
</dbReference>